<evidence type="ECO:0000313" key="1">
    <source>
        <dbReference type="EMBL" id="CAE6504553.1"/>
    </source>
</evidence>
<dbReference type="InterPro" id="IPR027417">
    <property type="entry name" value="P-loop_NTPase"/>
</dbReference>
<gene>
    <name evidence="1" type="ORF">RDB_LOCUS99509</name>
</gene>
<comment type="caution">
    <text evidence="1">The sequence shown here is derived from an EMBL/GenBank/DDBJ whole genome shotgun (WGS) entry which is preliminary data.</text>
</comment>
<dbReference type="SUPFAM" id="SSF52540">
    <property type="entry name" value="P-loop containing nucleoside triphosphate hydrolases"/>
    <property type="match status" value="1"/>
</dbReference>
<name>A0A8H3D0J8_9AGAM</name>
<sequence>MDGRESSNSDEWQDVIQSFSDKINGIRANILRNGYYYDSYDRAFNIVLATTDATLFKARLPSYEVPLINYDAPSNVADYAKRLDRWHLADPKRSQMIITFITADTDEINVIRELESFYGVRAAELLWEDKSSRLR</sequence>
<accession>A0A8H3D0J8</accession>
<dbReference type="AlphaFoldDB" id="A0A8H3D0J8"/>
<dbReference type="Proteomes" id="UP000663850">
    <property type="component" value="Unassembled WGS sequence"/>
</dbReference>
<evidence type="ECO:0000313" key="2">
    <source>
        <dbReference type="Proteomes" id="UP000663850"/>
    </source>
</evidence>
<dbReference type="EMBL" id="CAJMWZ010005349">
    <property type="protein sequence ID" value="CAE6504553.1"/>
    <property type="molecule type" value="Genomic_DNA"/>
</dbReference>
<proteinExistence type="predicted"/>
<protein>
    <submittedName>
        <fullName evidence="1">Uncharacterized protein</fullName>
    </submittedName>
</protein>
<reference evidence="1" key="1">
    <citation type="submission" date="2021-01" db="EMBL/GenBank/DDBJ databases">
        <authorList>
            <person name="Kaushik A."/>
        </authorList>
    </citation>
    <scope>NUCLEOTIDE SEQUENCE</scope>
    <source>
        <strain evidence="1">Type strain: AG8-Rh-89/</strain>
    </source>
</reference>
<organism evidence="1 2">
    <name type="scientific">Rhizoctonia solani</name>
    <dbReference type="NCBI Taxonomy" id="456999"/>
    <lineage>
        <taxon>Eukaryota</taxon>
        <taxon>Fungi</taxon>
        <taxon>Dikarya</taxon>
        <taxon>Basidiomycota</taxon>
        <taxon>Agaricomycotina</taxon>
        <taxon>Agaricomycetes</taxon>
        <taxon>Cantharellales</taxon>
        <taxon>Ceratobasidiaceae</taxon>
        <taxon>Rhizoctonia</taxon>
    </lineage>
</organism>